<comment type="similarity">
    <text evidence="3">Belongs to the flavoredoxin family.</text>
</comment>
<evidence type="ECO:0000313" key="6">
    <source>
        <dbReference type="Proteomes" id="UP000198975"/>
    </source>
</evidence>
<dbReference type="Pfam" id="PF01613">
    <property type="entry name" value="Flavin_Reduct"/>
    <property type="match status" value="1"/>
</dbReference>
<accession>A0A1C4DTM9</accession>
<dbReference type="InterPro" id="IPR002563">
    <property type="entry name" value="Flavin_Rdtase-like_dom"/>
</dbReference>
<dbReference type="PANTHER" id="PTHR43567:SF1">
    <property type="entry name" value="FLAVOREDOXIN"/>
    <property type="match status" value="1"/>
</dbReference>
<organism evidence="5 6">
    <name type="scientific">Kosakonia oryzendophytica</name>
    <dbReference type="NCBI Taxonomy" id="1005665"/>
    <lineage>
        <taxon>Bacteria</taxon>
        <taxon>Pseudomonadati</taxon>
        <taxon>Pseudomonadota</taxon>
        <taxon>Gammaproteobacteria</taxon>
        <taxon>Enterobacterales</taxon>
        <taxon>Enterobacteriaceae</taxon>
        <taxon>Kosakonia</taxon>
    </lineage>
</organism>
<name>A0A1C4DTM9_9ENTR</name>
<dbReference type="RefSeq" id="WP_061493174.1">
    <property type="nucleotide sequence ID" value="NZ_CP115659.1"/>
</dbReference>
<evidence type="ECO:0000256" key="1">
    <source>
        <dbReference type="ARBA" id="ARBA00001917"/>
    </source>
</evidence>
<dbReference type="Proteomes" id="UP000198975">
    <property type="component" value="Unassembled WGS sequence"/>
</dbReference>
<dbReference type="PANTHER" id="PTHR43567">
    <property type="entry name" value="FLAVOREDOXIN-RELATED-RELATED"/>
    <property type="match status" value="1"/>
</dbReference>
<evidence type="ECO:0000256" key="3">
    <source>
        <dbReference type="ARBA" id="ARBA00038054"/>
    </source>
</evidence>
<protein>
    <submittedName>
        <fullName evidence="5">NADH-FMN oxidoreductase RutF, flavin reductase (DIM6/NTAB) family</fullName>
    </submittedName>
</protein>
<evidence type="ECO:0000256" key="2">
    <source>
        <dbReference type="ARBA" id="ARBA00022630"/>
    </source>
</evidence>
<dbReference type="GO" id="GO:0010181">
    <property type="term" value="F:FMN binding"/>
    <property type="evidence" value="ECO:0007669"/>
    <property type="project" value="InterPro"/>
</dbReference>
<reference evidence="6" key="1">
    <citation type="submission" date="2016-08" db="EMBL/GenBank/DDBJ databases">
        <authorList>
            <person name="Varghese N."/>
            <person name="Submissions Spin"/>
        </authorList>
    </citation>
    <scope>NUCLEOTIDE SEQUENCE [LARGE SCALE GENOMIC DNA]</scope>
    <source>
        <strain evidence="6">REICA_082</strain>
    </source>
</reference>
<dbReference type="EMBL" id="FMAY01000014">
    <property type="protein sequence ID" value="SCC34595.1"/>
    <property type="molecule type" value="Genomic_DNA"/>
</dbReference>
<gene>
    <name evidence="5" type="ORF">GA0061071_11453</name>
</gene>
<keyword evidence="2" id="KW-0285">Flavoprotein</keyword>
<keyword evidence="6" id="KW-1185">Reference proteome</keyword>
<evidence type="ECO:0000259" key="4">
    <source>
        <dbReference type="SMART" id="SM00903"/>
    </source>
</evidence>
<dbReference type="Gene3D" id="2.30.110.10">
    <property type="entry name" value="Electron Transport, Fmn-binding Protein, Chain A"/>
    <property type="match status" value="1"/>
</dbReference>
<dbReference type="InterPro" id="IPR012349">
    <property type="entry name" value="Split_barrel_FMN-bd"/>
</dbReference>
<dbReference type="GO" id="GO:0016646">
    <property type="term" value="F:oxidoreductase activity, acting on the CH-NH group of donors, NAD or NADP as acceptor"/>
    <property type="evidence" value="ECO:0007669"/>
    <property type="project" value="UniProtKB-ARBA"/>
</dbReference>
<dbReference type="InterPro" id="IPR052174">
    <property type="entry name" value="Flavoredoxin"/>
</dbReference>
<dbReference type="AlphaFoldDB" id="A0A1C4DTM9"/>
<sequence>MKNKSKLNSFYYGFPVFLVTTQDSNGNTNISAASSSISLGEKLIIGISKGSKTWHNLMAGSDAVINIPDHTQWEKVEQIGRLTGGDTLSEAQTKWGVEICHDKFSKSGLHAEASVDVAPPRIAECPIQAECRLVSTSDKGRFILAELDIVNLWVDDHLLGENGMVDSTKWKPLIFNFREYDTVGSALGFNVKYGH</sequence>
<comment type="cofactor">
    <cofactor evidence="1">
        <name>FMN</name>
        <dbReference type="ChEBI" id="CHEBI:58210"/>
    </cofactor>
</comment>
<evidence type="ECO:0000313" key="5">
    <source>
        <dbReference type="EMBL" id="SCC34595.1"/>
    </source>
</evidence>
<dbReference type="SMART" id="SM00903">
    <property type="entry name" value="Flavin_Reduct"/>
    <property type="match status" value="1"/>
</dbReference>
<feature type="domain" description="Flavin reductase like" evidence="4">
    <location>
        <begin position="9"/>
        <end position="164"/>
    </location>
</feature>
<dbReference type="OrthoDB" id="5946411at2"/>
<proteinExistence type="inferred from homology"/>
<dbReference type="SUPFAM" id="SSF50475">
    <property type="entry name" value="FMN-binding split barrel"/>
    <property type="match status" value="1"/>
</dbReference>